<dbReference type="Gramene" id="KMS93555">
    <property type="protein sequence ID" value="KMS93555"/>
    <property type="gene ID" value="BVRB_030300"/>
</dbReference>
<dbReference type="AlphaFoldDB" id="A0A0J8DS53"/>
<dbReference type="PANTHER" id="PTHR10367">
    <property type="entry name" value="MRNA-CAPPING ENZYME"/>
    <property type="match status" value="1"/>
</dbReference>
<dbReference type="OrthoDB" id="428974at2759"/>
<evidence type="ECO:0000313" key="5">
    <source>
        <dbReference type="EMBL" id="KMS93555.1"/>
    </source>
</evidence>
<evidence type="ECO:0000313" key="6">
    <source>
        <dbReference type="Proteomes" id="UP000035740"/>
    </source>
</evidence>
<dbReference type="eggNOG" id="KOG2386">
    <property type="taxonomic scope" value="Eukaryota"/>
</dbReference>
<dbReference type="EMBL" id="KQ101378">
    <property type="protein sequence ID" value="KMS93555.1"/>
    <property type="molecule type" value="Genomic_DNA"/>
</dbReference>
<name>A0A0J8DS53_BETVV</name>
<dbReference type="SMART" id="SM00404">
    <property type="entry name" value="PTPc_motif"/>
    <property type="match status" value="1"/>
</dbReference>
<evidence type="ECO:0000259" key="3">
    <source>
        <dbReference type="PROSITE" id="PS50054"/>
    </source>
</evidence>
<dbReference type="Gene3D" id="3.90.190.10">
    <property type="entry name" value="Protein tyrosine phosphatase superfamily"/>
    <property type="match status" value="1"/>
</dbReference>
<dbReference type="InterPro" id="IPR020422">
    <property type="entry name" value="TYR_PHOSPHATASE_DUAL_dom"/>
</dbReference>
<dbReference type="InterPro" id="IPR003595">
    <property type="entry name" value="Tyr_Pase_cat"/>
</dbReference>
<gene>
    <name evidence="5" type="ORF">BVRB_030300</name>
</gene>
<keyword evidence="1" id="KW-0378">Hydrolase</keyword>
<dbReference type="InterPro" id="IPR016130">
    <property type="entry name" value="Tyr_Pase_AS"/>
</dbReference>
<sequence>SMTGVDKNLDKWFQVEDYGTRIQGTCLLPTKALSTNASHGHTVESFLEQNPNVFSIIDLSSEVDNYEISDRFPHVRHLKLSFESKVIPSRENVRDFIQLVDDNLPPDKENGLIAVHCHYGFNRTGFLVCSYLCEVQGLDPDEAIERFRLARPPGIKHEHFIKELYR</sequence>
<dbReference type="InterPro" id="IPR000387">
    <property type="entry name" value="Tyr_Pase_dom"/>
</dbReference>
<keyword evidence="6" id="KW-1185">Reference proteome</keyword>
<dbReference type="SMART" id="SM00195">
    <property type="entry name" value="DSPc"/>
    <property type="match status" value="1"/>
</dbReference>
<feature type="non-terminal residue" evidence="5">
    <location>
        <position position="166"/>
    </location>
</feature>
<dbReference type="OMA" id="NCPSIAT"/>
<feature type="domain" description="Tyrosine-protein phosphatase" evidence="3">
    <location>
        <begin position="23"/>
        <end position="166"/>
    </location>
</feature>
<evidence type="ECO:0000259" key="4">
    <source>
        <dbReference type="PROSITE" id="PS50056"/>
    </source>
</evidence>
<organism evidence="5 6">
    <name type="scientific">Beta vulgaris subsp. vulgaris</name>
    <name type="common">Beet</name>
    <dbReference type="NCBI Taxonomy" id="3555"/>
    <lineage>
        <taxon>Eukaryota</taxon>
        <taxon>Viridiplantae</taxon>
        <taxon>Streptophyta</taxon>
        <taxon>Embryophyta</taxon>
        <taxon>Tracheophyta</taxon>
        <taxon>Spermatophyta</taxon>
        <taxon>Magnoliopsida</taxon>
        <taxon>eudicotyledons</taxon>
        <taxon>Gunneridae</taxon>
        <taxon>Pentapetalae</taxon>
        <taxon>Caryophyllales</taxon>
        <taxon>Chenopodiaceae</taxon>
        <taxon>Betoideae</taxon>
        <taxon>Beta</taxon>
    </lineage>
</organism>
<reference evidence="5 6" key="1">
    <citation type="journal article" date="2014" name="Nature">
        <title>The genome of the recently domesticated crop plant sugar beet (Beta vulgaris).</title>
        <authorList>
            <person name="Dohm J.C."/>
            <person name="Minoche A.E."/>
            <person name="Holtgrawe D."/>
            <person name="Capella-Gutierrez S."/>
            <person name="Zakrzewski F."/>
            <person name="Tafer H."/>
            <person name="Rupp O."/>
            <person name="Sorensen T.R."/>
            <person name="Stracke R."/>
            <person name="Reinhardt R."/>
            <person name="Goesmann A."/>
            <person name="Kraft T."/>
            <person name="Schulz B."/>
            <person name="Stadler P.F."/>
            <person name="Schmidt T."/>
            <person name="Gabaldon T."/>
            <person name="Lehrach H."/>
            <person name="Weisshaar B."/>
            <person name="Himmelbauer H."/>
        </authorList>
    </citation>
    <scope>NUCLEOTIDE SEQUENCE [LARGE SCALE GENOMIC DNA]</scope>
    <source>
        <tissue evidence="5">Taproot</tissue>
    </source>
</reference>
<dbReference type="InterPro" id="IPR051029">
    <property type="entry name" value="mRNA_Capping_Enz/RNA_Phosphat"/>
</dbReference>
<keyword evidence="2" id="KW-0904">Protein phosphatase</keyword>
<dbReference type="PROSITE" id="PS50054">
    <property type="entry name" value="TYR_PHOSPHATASE_DUAL"/>
    <property type="match status" value="1"/>
</dbReference>
<dbReference type="GO" id="GO:0004484">
    <property type="term" value="F:mRNA guanylyltransferase activity"/>
    <property type="evidence" value="ECO:0007669"/>
    <property type="project" value="TreeGrafter"/>
</dbReference>
<dbReference type="InterPro" id="IPR029021">
    <property type="entry name" value="Prot-tyrosine_phosphatase-like"/>
</dbReference>
<dbReference type="GO" id="GO:0006370">
    <property type="term" value="P:7-methylguanosine mRNA capping"/>
    <property type="evidence" value="ECO:0007669"/>
    <property type="project" value="TreeGrafter"/>
</dbReference>
<feature type="non-terminal residue" evidence="5">
    <location>
        <position position="1"/>
    </location>
</feature>
<dbReference type="PROSITE" id="PS50056">
    <property type="entry name" value="TYR_PHOSPHATASE_2"/>
    <property type="match status" value="1"/>
</dbReference>
<protein>
    <submittedName>
        <fullName evidence="5">Uncharacterized protein</fullName>
    </submittedName>
</protein>
<dbReference type="SUPFAM" id="SSF52799">
    <property type="entry name" value="(Phosphotyrosine protein) phosphatases II"/>
    <property type="match status" value="1"/>
</dbReference>
<dbReference type="Pfam" id="PF00782">
    <property type="entry name" value="DSPc"/>
    <property type="match status" value="1"/>
</dbReference>
<evidence type="ECO:0000256" key="2">
    <source>
        <dbReference type="ARBA" id="ARBA00022912"/>
    </source>
</evidence>
<accession>A0A0J8DS53</accession>
<dbReference type="InterPro" id="IPR000340">
    <property type="entry name" value="Dual-sp_phosphatase_cat-dom"/>
</dbReference>
<dbReference type="PROSITE" id="PS00383">
    <property type="entry name" value="TYR_PHOSPHATASE_1"/>
    <property type="match status" value="1"/>
</dbReference>
<feature type="domain" description="Tyrosine specific protein phosphatases" evidence="4">
    <location>
        <begin position="94"/>
        <end position="162"/>
    </location>
</feature>
<proteinExistence type="predicted"/>
<dbReference type="Proteomes" id="UP000035740">
    <property type="component" value="Unassembled WGS sequence"/>
</dbReference>
<dbReference type="PANTHER" id="PTHR10367:SF25">
    <property type="entry name" value="DUAL SPECIFICITY PHOSPHATASE CATALYTIC DOMAIN PROTEIN (AFU_ORTHOLOGUE AFUA_1G03540)"/>
    <property type="match status" value="1"/>
</dbReference>
<dbReference type="GO" id="GO:0004721">
    <property type="term" value="F:phosphoprotein phosphatase activity"/>
    <property type="evidence" value="ECO:0007669"/>
    <property type="project" value="UniProtKB-KW"/>
</dbReference>
<evidence type="ECO:0000256" key="1">
    <source>
        <dbReference type="ARBA" id="ARBA00022801"/>
    </source>
</evidence>